<evidence type="ECO:0000313" key="1">
    <source>
        <dbReference type="EMBL" id="AXG66514.1"/>
    </source>
</evidence>
<dbReference type="EMBL" id="MH460460">
    <property type="protein sequence ID" value="AXG66514.1"/>
    <property type="molecule type" value="Genomic_DNA"/>
</dbReference>
<dbReference type="Proteomes" id="UP000263742">
    <property type="component" value="Segment"/>
</dbReference>
<reference evidence="1 2" key="1">
    <citation type="journal article" date="2018" name="Front. Microbiol.">
        <title>Jumbo Bacteriophages Are Represented Within an Increasing Diversity of Environmental Viruses Infecting the Emerging Phytopathogen, Dickeya solani.</title>
        <authorList>
            <person name="Day A.W."/>
            <person name="Ahn J."/>
            <person name="Salmond G.P.C."/>
        </authorList>
    </citation>
    <scope>NUCLEOTIDE SEQUENCE [LARGE SCALE GENOMIC DNA]</scope>
</reference>
<evidence type="ECO:0000313" key="2">
    <source>
        <dbReference type="Proteomes" id="UP000263742"/>
    </source>
</evidence>
<gene>
    <name evidence="1" type="ORF">JA13_111</name>
</gene>
<organism evidence="1 2">
    <name type="scientific">Dickeya phage vB_DsoM_JA13</name>
    <dbReference type="NCBI Taxonomy" id="2283030"/>
    <lineage>
        <taxon>Viruses</taxon>
        <taxon>Duplodnaviria</taxon>
        <taxon>Heunggongvirae</taxon>
        <taxon>Uroviricota</taxon>
        <taxon>Caudoviricetes</taxon>
        <taxon>Salmondvirus</taxon>
        <taxon>Salmondvirus JA11</taxon>
    </lineage>
</organism>
<accession>A0A384ZWA8</accession>
<sequence length="208" mass="23451">MYFLRKKLLVSFIADGILRTLRTDVTLRGTNDRELHNRWAGIQQSVLASVYALESEDVDVENGTYITDQLTFKCNKPFVSLKRHRRPENRSCILCSLEEYFKTENIDLEILESVPTLALEENLPHVASVIWIGAGSLDPSVLYTDKESLNGKSILIARFGDIPHFNSPDIVVHLFDDTIPGVEVPNEQLCKNMFVLSGHTGEIGFAKD</sequence>
<proteinExistence type="predicted"/>
<name>A0A384ZWA8_9CAUD</name>
<protein>
    <submittedName>
        <fullName evidence="1">Uncharacterized protein</fullName>
    </submittedName>
</protein>